<proteinExistence type="predicted"/>
<sequence length="85" mass="9696">MRTDRLNQGNVTGQTRNPRMDPVQNGEGQCFKKRPGQDRLVLINETPQTGVIRRNSLTGTDTALIETRKSFKFSDRAVTWHDPIK</sequence>
<evidence type="ECO:0000256" key="1">
    <source>
        <dbReference type="SAM" id="MobiDB-lite"/>
    </source>
</evidence>
<keyword evidence="3" id="KW-1185">Reference proteome</keyword>
<evidence type="ECO:0000313" key="3">
    <source>
        <dbReference type="Proteomes" id="UP000018957"/>
    </source>
</evidence>
<organism evidence="2 3">
    <name type="scientific">Photorhabdus khanii NC19</name>
    <dbReference type="NCBI Taxonomy" id="1004151"/>
    <lineage>
        <taxon>Bacteria</taxon>
        <taxon>Pseudomonadati</taxon>
        <taxon>Pseudomonadota</taxon>
        <taxon>Gammaproteobacteria</taxon>
        <taxon>Enterobacterales</taxon>
        <taxon>Morganellaceae</taxon>
        <taxon>Photorhabdus</taxon>
    </lineage>
</organism>
<comment type="caution">
    <text evidence="2">The sequence shown here is derived from an EMBL/GenBank/DDBJ whole genome shotgun (WGS) entry which is preliminary data.</text>
</comment>
<dbReference type="Proteomes" id="UP000018957">
    <property type="component" value="Unassembled WGS sequence"/>
</dbReference>
<dbReference type="AlphaFoldDB" id="W3V6Z5"/>
<reference evidence="2 3" key="1">
    <citation type="submission" date="2013-11" db="EMBL/GenBank/DDBJ databases">
        <title>Elucidation of the Photorhabdus temperata genome and generation of transposon mutant library to identify motility mutants.</title>
        <authorList>
            <person name="Hurst S.G.IV."/>
            <person name="Micheals B."/>
            <person name="Abebe-Akele F."/>
            <person name="Rowedder H."/>
            <person name="Bullock H."/>
            <person name="Jackobeck R."/>
            <person name="Janicki E."/>
            <person name="Tisa L.S."/>
        </authorList>
    </citation>
    <scope>NUCLEOTIDE SEQUENCE [LARGE SCALE GENOMIC DNA]</scope>
    <source>
        <strain evidence="2 3">NC19</strain>
    </source>
</reference>
<protein>
    <submittedName>
        <fullName evidence="2">Uncharacterized protein</fullName>
    </submittedName>
</protein>
<feature type="compositionally biased region" description="Polar residues" evidence="1">
    <location>
        <begin position="1"/>
        <end position="17"/>
    </location>
</feature>
<feature type="region of interest" description="Disordered" evidence="1">
    <location>
        <begin position="1"/>
        <end position="32"/>
    </location>
</feature>
<name>W3V6Z5_9GAMM</name>
<accession>W3V6Z5</accession>
<gene>
    <name evidence="2" type="ORF">PTE_02290</name>
</gene>
<dbReference type="EMBL" id="AYSJ01000011">
    <property type="protein sequence ID" value="ETS31602.1"/>
    <property type="molecule type" value="Genomic_DNA"/>
</dbReference>
<evidence type="ECO:0000313" key="2">
    <source>
        <dbReference type="EMBL" id="ETS31602.1"/>
    </source>
</evidence>